<feature type="domain" description="PH" evidence="1">
    <location>
        <begin position="345"/>
        <end position="457"/>
    </location>
</feature>
<organism evidence="2 3">
    <name type="scientific">Labeo rohita</name>
    <name type="common">Indian major carp</name>
    <name type="synonym">Cyprinus rohita</name>
    <dbReference type="NCBI Taxonomy" id="84645"/>
    <lineage>
        <taxon>Eukaryota</taxon>
        <taxon>Metazoa</taxon>
        <taxon>Chordata</taxon>
        <taxon>Craniata</taxon>
        <taxon>Vertebrata</taxon>
        <taxon>Euteleostomi</taxon>
        <taxon>Actinopterygii</taxon>
        <taxon>Neopterygii</taxon>
        <taxon>Teleostei</taxon>
        <taxon>Ostariophysi</taxon>
        <taxon>Cypriniformes</taxon>
        <taxon>Cyprinidae</taxon>
        <taxon>Labeoninae</taxon>
        <taxon>Labeonini</taxon>
        <taxon>Labeo</taxon>
    </lineage>
</organism>
<comment type="caution">
    <text evidence="2">The sequence shown here is derived from an EMBL/GenBank/DDBJ whole genome shotgun (WGS) entry which is preliminary data.</text>
</comment>
<dbReference type="SMART" id="SM00233">
    <property type="entry name" value="PH"/>
    <property type="match status" value="1"/>
</dbReference>
<evidence type="ECO:0000313" key="3">
    <source>
        <dbReference type="Proteomes" id="UP000830375"/>
    </source>
</evidence>
<dbReference type="EMBL" id="JACTAM010000008">
    <property type="protein sequence ID" value="KAI2661530.1"/>
    <property type="molecule type" value="Genomic_DNA"/>
</dbReference>
<dbReference type="CDD" id="cd13310">
    <property type="entry name" value="PH_RalGPS1_2"/>
    <property type="match status" value="1"/>
</dbReference>
<sequence length="466" mass="52882">MTYIDSAYPASDSIIETEQRTNQMNNLLRIISDLQKYLMSVRYIEELQKFVEDDNYTYKDVPVGVITMKVTNHKRVSALLGFRPQIVKSHLDSREQKSAERGEIHCASKTALREQKPAAREQDSTVQAELTYESMPGARAQLPVHLSVVEFVRDMSCHLAPLFAVTESSVEPGYNKEDIFGKRLNLGTAHLVWYPPKKTLEDPQKSPSQCDITDDQPVLIHQWLPIFQHHLLPDTGRATFGVVESKSATFPAKEKARHLLDDSFLESHSPVRNHTHDSVFTNGISLGSRESSFSDELSSTVERGRMYATLGPNWRVPICNSPRSRSYIYSTPGAVSSYECSSLSSITIEGPLRRKTLMKEGKKPTLSSWKRYWIVLSGSILIYFGSKALRANERRHYKSRPCKKITLTGWIVVLPDNPEHPNIFQLTDPEKGNVYKFQTGSRFSAIIWHRHLAEACRSTRPQVSVS</sequence>
<dbReference type="PROSITE" id="PS50003">
    <property type="entry name" value="PH_DOMAIN"/>
    <property type="match status" value="1"/>
</dbReference>
<proteinExistence type="predicted"/>
<dbReference type="Proteomes" id="UP000830375">
    <property type="component" value="Unassembled WGS sequence"/>
</dbReference>
<reference evidence="2 3" key="1">
    <citation type="submission" date="2022-01" db="EMBL/GenBank/DDBJ databases">
        <title>A high-quality chromosome-level genome assembly of rohu carp, Labeo rohita.</title>
        <authorList>
            <person name="Arick M.A. II"/>
            <person name="Hsu C.-Y."/>
            <person name="Magbanua Z."/>
            <person name="Pechanova O."/>
            <person name="Grover C."/>
            <person name="Miller E."/>
            <person name="Thrash A."/>
            <person name="Ezzel L."/>
            <person name="Alam S."/>
            <person name="Benzie J."/>
            <person name="Hamilton M."/>
            <person name="Karsi A."/>
            <person name="Lawrence M.L."/>
            <person name="Peterson D.G."/>
        </authorList>
    </citation>
    <scope>NUCLEOTIDE SEQUENCE [LARGE SCALE GENOMIC DNA]</scope>
    <source>
        <strain evidence="3">BAU-BD-2019</strain>
        <tissue evidence="2">Blood</tissue>
    </source>
</reference>
<keyword evidence="3" id="KW-1185">Reference proteome</keyword>
<gene>
    <name evidence="2" type="ORF">H4Q32_007151</name>
</gene>
<evidence type="ECO:0000259" key="1">
    <source>
        <dbReference type="PROSITE" id="PS50003"/>
    </source>
</evidence>
<protein>
    <submittedName>
        <fullName evidence="2">Ras-specific guanine nucleotide-releasing factor RalGPS1</fullName>
    </submittedName>
</protein>
<dbReference type="InterPro" id="IPR001849">
    <property type="entry name" value="PH_domain"/>
</dbReference>
<name>A0ABQ8MFV6_LABRO</name>
<dbReference type="SUPFAM" id="SSF50729">
    <property type="entry name" value="PH domain-like"/>
    <property type="match status" value="1"/>
</dbReference>
<dbReference type="InterPro" id="IPR011993">
    <property type="entry name" value="PH-like_dom_sf"/>
</dbReference>
<dbReference type="Pfam" id="PF00169">
    <property type="entry name" value="PH"/>
    <property type="match status" value="1"/>
</dbReference>
<evidence type="ECO:0000313" key="2">
    <source>
        <dbReference type="EMBL" id="KAI2661530.1"/>
    </source>
</evidence>
<dbReference type="Gene3D" id="2.30.29.30">
    <property type="entry name" value="Pleckstrin-homology domain (PH domain)/Phosphotyrosine-binding domain (PTB)"/>
    <property type="match status" value="1"/>
</dbReference>
<accession>A0ABQ8MFV6</accession>